<evidence type="ECO:0000259" key="5">
    <source>
        <dbReference type="PROSITE" id="PS50212"/>
    </source>
</evidence>
<evidence type="ECO:0000259" key="4">
    <source>
        <dbReference type="PROSITE" id="PS50009"/>
    </source>
</evidence>
<evidence type="ECO:0008006" key="8">
    <source>
        <dbReference type="Google" id="ProtNLM"/>
    </source>
</evidence>
<feature type="region of interest" description="Disordered" evidence="3">
    <location>
        <begin position="363"/>
        <end position="388"/>
    </location>
</feature>
<dbReference type="GO" id="GO:0005085">
    <property type="term" value="F:guanyl-nucleotide exchange factor activity"/>
    <property type="evidence" value="ECO:0007669"/>
    <property type="project" value="UniProtKB-KW"/>
</dbReference>
<comment type="caution">
    <text evidence="6">The sequence shown here is derived from an EMBL/GenBank/DDBJ whole genome shotgun (WGS) entry which is preliminary data.</text>
</comment>
<feature type="compositionally biased region" description="Polar residues" evidence="3">
    <location>
        <begin position="242"/>
        <end position="266"/>
    </location>
</feature>
<evidence type="ECO:0000313" key="6">
    <source>
        <dbReference type="EMBL" id="CAA7262203.1"/>
    </source>
</evidence>
<dbReference type="PANTHER" id="PTHR23113:SF363">
    <property type="entry name" value="PROTEIN SON OF SEVENLESS"/>
    <property type="match status" value="1"/>
</dbReference>
<feature type="compositionally biased region" description="Basic and acidic residues" evidence="3">
    <location>
        <begin position="666"/>
        <end position="680"/>
    </location>
</feature>
<feature type="compositionally biased region" description="Polar residues" evidence="3">
    <location>
        <begin position="167"/>
        <end position="180"/>
    </location>
</feature>
<keyword evidence="7" id="KW-1185">Reference proteome</keyword>
<feature type="region of interest" description="Disordered" evidence="3">
    <location>
        <begin position="666"/>
        <end position="693"/>
    </location>
</feature>
<evidence type="ECO:0000313" key="7">
    <source>
        <dbReference type="Proteomes" id="UP000467700"/>
    </source>
</evidence>
<name>A0A8S0WHA4_CYCAE</name>
<dbReference type="InterPro" id="IPR001895">
    <property type="entry name" value="RASGEF_cat_dom"/>
</dbReference>
<feature type="region of interest" description="Disordered" evidence="3">
    <location>
        <begin position="151"/>
        <end position="281"/>
    </location>
</feature>
<feature type="region of interest" description="Disordered" evidence="3">
    <location>
        <begin position="50"/>
        <end position="69"/>
    </location>
</feature>
<dbReference type="Gene3D" id="1.10.840.10">
    <property type="entry name" value="Ras guanine-nucleotide exchange factors catalytic domain"/>
    <property type="match status" value="1"/>
</dbReference>
<dbReference type="CDD" id="cd06224">
    <property type="entry name" value="REM"/>
    <property type="match status" value="1"/>
</dbReference>
<dbReference type="SMART" id="SM00147">
    <property type="entry name" value="RasGEF"/>
    <property type="match status" value="1"/>
</dbReference>
<dbReference type="OrthoDB" id="10254377at2759"/>
<feature type="compositionally biased region" description="Polar residues" evidence="3">
    <location>
        <begin position="921"/>
        <end position="932"/>
    </location>
</feature>
<dbReference type="SUPFAM" id="SSF48366">
    <property type="entry name" value="Ras GEF"/>
    <property type="match status" value="1"/>
</dbReference>
<dbReference type="GO" id="GO:0007265">
    <property type="term" value="P:Ras protein signal transduction"/>
    <property type="evidence" value="ECO:0007669"/>
    <property type="project" value="TreeGrafter"/>
</dbReference>
<dbReference type="PROSITE" id="PS50212">
    <property type="entry name" value="RASGEF_NTER"/>
    <property type="match status" value="1"/>
</dbReference>
<dbReference type="PROSITE" id="PS50009">
    <property type="entry name" value="RASGEF_CAT"/>
    <property type="match status" value="1"/>
</dbReference>
<accession>A0A8S0WHA4</accession>
<dbReference type="GO" id="GO:0005886">
    <property type="term" value="C:plasma membrane"/>
    <property type="evidence" value="ECO:0007669"/>
    <property type="project" value="TreeGrafter"/>
</dbReference>
<dbReference type="Proteomes" id="UP000467700">
    <property type="component" value="Unassembled WGS sequence"/>
</dbReference>
<feature type="compositionally biased region" description="Low complexity" evidence="3">
    <location>
        <begin position="1513"/>
        <end position="1526"/>
    </location>
</feature>
<gene>
    <name evidence="6" type="ORF">AAE3_LOCUS4580</name>
</gene>
<feature type="region of interest" description="Disordered" evidence="3">
    <location>
        <begin position="484"/>
        <end position="530"/>
    </location>
</feature>
<feature type="compositionally biased region" description="Low complexity" evidence="3">
    <location>
        <begin position="979"/>
        <end position="995"/>
    </location>
</feature>
<sequence length="1663" mass="182270">MASSTTTISSDFDDSLRSIPTIEAPESLLAVDQLDGPSLASTLKLPDGASQFLSPIPASTPQSSPPPTFALSDLYDGTPEGLEALGPDIASSDITVAADGTYLETSSGPAARELKRRYDQLAGVGPSVRSPYAITAFVNQHGKPMYRVGHRAEHSAPGKNAADVEDQINQSKSSTASQSPRTKRRSRLSMHFLPPTMFSKSSAPPPPPPAPPSRPPTAASSNTTTSRKLQRRTRSIPDLYSAANSNGSTNGPTFSATGRAHSQSVTAADLPRPSLAFNQPSPERKFDAFAQLLDWFTPSSGASSNSSMFDARRSSSDPARSRATITQPFGSSVSFNSPSQKPPAERQPPRYLRVMQSFESGLTARQDDLPASGSPVPEEDEESSRPPSAIRLSEIQLEPIEQPGTPAPEPDNTISAESLNLSSHYSTEVFNVLQTYRGLPLFETLADEDTTVIKLSLASDSSAAPRDDPRFVIWGEVYPEQDVDDYRSSSRDSLTDVSSSNPSSSFSRRRNSKVPKIKSPEASTSRLPPAEPGQRVLLAATIERWIAQLTSDLNYDELLNFFLTFRTYVSAVDLCHLLICRFHWACQKPSSLQDEKVRRIVRVRTFVAIRYWLLTFFTVDFIPNRELRLLIADWLNTLMHDPVLKKHPDGMDIVRRLVKVAKECKRAHTRTEAHTTEKPKPTSLPRSTPESPADHLLGKSFAEAIRKPAVEDTESDLDLDFLPDDAKPEEPSTGFPSDPANAHLTVGRSAGGVALTPSSRPSSLPLSSFNILQRTDHAPGPNADTDRPFVQNLVQVPLPNRHSALSRAFVRTIGRLGRWKRVLAPKTSVSRPAAPLGACAGVSAFDLEINASRDLLTMNGGVEQYLKMLDPPSAAAKLTAPTNASLTQVAMHAPLPSSPPQELPAPPLSQTSPLTVPANGESHSPQTPQSPASPLASHSKLPVESIPPPVVAEEMSASIPQYSELATQIADTADTAEPSDATACASDDSADSSTAVSDYEIEAFNNEVDRLRQPERAESFRSSSTDSFGQPLTLDGPLPPTFPGTHSQWQFDVVSIDDLDFSDTSSFLEAGEPQHPPGLRKPVRKLPMRRDFEFVRRSEVSSMGIVSHESMRDSINSSNHSTSPTSSAGGPQPIQKWQMKSLQQTFESMSNDGDDKGDVEAALLRLEGQINPKVLQEKAEKVDGWVRSLRERMANGDYDRASSIFSDDEPEFEGFIDEVDQPLKPDFETQHNLVVSIAEDEGYAGRDEIDDAVDTPMPTQTTHQLPNVPDLDRSKDAKPALEDAVPLEILQSRVHSTEAPDAPLVDPSVETHLSSKFASTEAPRIHRSFILHHPAELLAKHFSMIDRELFMSVKFEELVTEEWMECEEIDVLDWGQYLKDRARWKVEGRFADKTTALAAVRARFNLMVSFVIAEIVLTPPGERPLVVGKFIRIAWKSYSLSNFNTLTAIITALQTHWVFKAMRKPGWSRIGTFESRMYRDLKQFTTNIDHFKFMRQVVDSIVDAKPLESSSHAASVVSGGADSQSGRARAGSDLRPAVPSACIPFIGIYLSQLQRLNKLPAVIDPTAPHSAVGIDPETAIFDTLAHPEVFATLAPLPPSMHLEPLINVHKQRRIADVIKSLVAGQHLASRVHFEVDKKLFQRCLRLRGLDSTYLQRALLMYPD</sequence>
<feature type="region of interest" description="Disordered" evidence="3">
    <location>
        <begin position="1105"/>
        <end position="1133"/>
    </location>
</feature>
<feature type="compositionally biased region" description="Basic and acidic residues" evidence="3">
    <location>
        <begin position="484"/>
        <end position="494"/>
    </location>
</feature>
<dbReference type="PANTHER" id="PTHR23113">
    <property type="entry name" value="GUANINE NUCLEOTIDE EXCHANGE FACTOR"/>
    <property type="match status" value="1"/>
</dbReference>
<feature type="region of interest" description="Disordered" evidence="3">
    <location>
        <begin position="972"/>
        <end position="995"/>
    </location>
</feature>
<feature type="compositionally biased region" description="Pro residues" evidence="3">
    <location>
        <begin position="203"/>
        <end position="215"/>
    </location>
</feature>
<dbReference type="InterPro" id="IPR023578">
    <property type="entry name" value="Ras_GEF_dom_sf"/>
</dbReference>
<feature type="region of interest" description="Disordered" evidence="3">
    <location>
        <begin position="1513"/>
        <end position="1533"/>
    </location>
</feature>
<feature type="compositionally biased region" description="Acidic residues" evidence="3">
    <location>
        <begin position="712"/>
        <end position="723"/>
    </location>
</feature>
<proteinExistence type="predicted"/>
<dbReference type="Gene3D" id="1.20.870.10">
    <property type="entry name" value="Son of sevenless (SoS) protein Chain: S domain 1"/>
    <property type="match status" value="1"/>
</dbReference>
<dbReference type="Pfam" id="PF00618">
    <property type="entry name" value="RasGEF_N"/>
    <property type="match status" value="1"/>
</dbReference>
<protein>
    <recommendedName>
        <fullName evidence="8">Ras GEF</fullName>
    </recommendedName>
</protein>
<feature type="compositionally biased region" description="Basic residues" evidence="3">
    <location>
        <begin position="507"/>
        <end position="516"/>
    </location>
</feature>
<feature type="region of interest" description="Disordered" evidence="3">
    <location>
        <begin position="300"/>
        <end position="350"/>
    </location>
</feature>
<feature type="region of interest" description="Disordered" evidence="3">
    <location>
        <begin position="712"/>
        <end position="744"/>
    </location>
</feature>
<evidence type="ECO:0000256" key="3">
    <source>
        <dbReference type="SAM" id="MobiDB-lite"/>
    </source>
</evidence>
<feature type="compositionally biased region" description="Low complexity" evidence="3">
    <location>
        <begin position="495"/>
        <end position="506"/>
    </location>
</feature>
<feature type="compositionally biased region" description="Pro residues" evidence="3">
    <location>
        <begin position="896"/>
        <end position="907"/>
    </location>
</feature>
<dbReference type="EMBL" id="CACVBS010000035">
    <property type="protein sequence ID" value="CAA7262203.1"/>
    <property type="molecule type" value="Genomic_DNA"/>
</dbReference>
<feature type="compositionally biased region" description="Polar residues" evidence="3">
    <location>
        <begin position="324"/>
        <end position="339"/>
    </location>
</feature>
<dbReference type="InterPro" id="IPR036964">
    <property type="entry name" value="RASGEF_cat_dom_sf"/>
</dbReference>
<evidence type="ECO:0000256" key="2">
    <source>
        <dbReference type="PROSITE-ProRule" id="PRU00168"/>
    </source>
</evidence>
<feature type="region of interest" description="Disordered" evidence="3">
    <location>
        <begin position="892"/>
        <end position="944"/>
    </location>
</feature>
<feature type="compositionally biased region" description="Low complexity" evidence="3">
    <location>
        <begin position="1114"/>
        <end position="1127"/>
    </location>
</feature>
<evidence type="ECO:0000256" key="1">
    <source>
        <dbReference type="ARBA" id="ARBA00022658"/>
    </source>
</evidence>
<keyword evidence="1 2" id="KW-0344">Guanine-nucleotide releasing factor</keyword>
<feature type="domain" description="N-terminal Ras-GEF" evidence="5">
    <location>
        <begin position="533"/>
        <end position="658"/>
    </location>
</feature>
<feature type="domain" description="Ras-GEF" evidence="4">
    <location>
        <begin position="1334"/>
        <end position="1663"/>
    </location>
</feature>
<dbReference type="Pfam" id="PF00617">
    <property type="entry name" value="RasGEF"/>
    <property type="match status" value="1"/>
</dbReference>
<dbReference type="InterPro" id="IPR000651">
    <property type="entry name" value="Ras-like_Gua-exchang_fac_N"/>
</dbReference>
<reference evidence="6 7" key="1">
    <citation type="submission" date="2020-01" db="EMBL/GenBank/DDBJ databases">
        <authorList>
            <person name="Gupta K D."/>
        </authorList>
    </citation>
    <scope>NUCLEOTIDE SEQUENCE [LARGE SCALE GENOMIC DNA]</scope>
</reference>
<organism evidence="6 7">
    <name type="scientific">Cyclocybe aegerita</name>
    <name type="common">Black poplar mushroom</name>
    <name type="synonym">Agrocybe aegerita</name>
    <dbReference type="NCBI Taxonomy" id="1973307"/>
    <lineage>
        <taxon>Eukaryota</taxon>
        <taxon>Fungi</taxon>
        <taxon>Dikarya</taxon>
        <taxon>Basidiomycota</taxon>
        <taxon>Agaricomycotina</taxon>
        <taxon>Agaricomycetes</taxon>
        <taxon>Agaricomycetidae</taxon>
        <taxon>Agaricales</taxon>
        <taxon>Agaricineae</taxon>
        <taxon>Bolbitiaceae</taxon>
        <taxon>Cyclocybe</taxon>
    </lineage>
</organism>
<dbReference type="InterPro" id="IPR008937">
    <property type="entry name" value="Ras-like_GEF"/>
</dbReference>
<feature type="compositionally biased region" description="Low complexity" evidence="3">
    <location>
        <begin position="216"/>
        <end position="226"/>
    </location>
</feature>